<feature type="domain" description="Partial AB-hydrolase lipase" evidence="8">
    <location>
        <begin position="53"/>
        <end position="116"/>
    </location>
</feature>
<evidence type="ECO:0000256" key="7">
    <source>
        <dbReference type="PIRNR" id="PIRNR000862"/>
    </source>
</evidence>
<keyword evidence="10" id="KW-1185">Reference proteome</keyword>
<name>A0AAD1UMA4_EUPCR</name>
<dbReference type="SUPFAM" id="SSF53474">
    <property type="entry name" value="alpha/beta-Hydrolases"/>
    <property type="match status" value="1"/>
</dbReference>
<dbReference type="FunFam" id="3.40.50.1820:FF:000057">
    <property type="entry name" value="Lipase"/>
    <property type="match status" value="1"/>
</dbReference>
<protein>
    <recommendedName>
        <fullName evidence="7">Lipase</fullName>
    </recommendedName>
</protein>
<evidence type="ECO:0000313" key="10">
    <source>
        <dbReference type="Proteomes" id="UP001295684"/>
    </source>
</evidence>
<dbReference type="PIRSF" id="PIRSF000862">
    <property type="entry name" value="Steryl_ester_lip"/>
    <property type="match status" value="1"/>
</dbReference>
<dbReference type="AlphaFoldDB" id="A0AAD1UMA4"/>
<dbReference type="Pfam" id="PF04083">
    <property type="entry name" value="Abhydro_lipase"/>
    <property type="match status" value="1"/>
</dbReference>
<dbReference type="GO" id="GO:0016788">
    <property type="term" value="F:hydrolase activity, acting on ester bonds"/>
    <property type="evidence" value="ECO:0007669"/>
    <property type="project" value="InterPro"/>
</dbReference>
<evidence type="ECO:0000256" key="6">
    <source>
        <dbReference type="ARBA" id="ARBA00023180"/>
    </source>
</evidence>
<dbReference type="InterPro" id="IPR025483">
    <property type="entry name" value="Lipase_euk"/>
</dbReference>
<keyword evidence="2" id="KW-0732">Signal</keyword>
<keyword evidence="4 7" id="KW-0442">Lipid degradation</keyword>
<comment type="similarity">
    <text evidence="1 7">Belongs to the AB hydrolase superfamily. Lipase family.</text>
</comment>
<dbReference type="PANTHER" id="PTHR11005">
    <property type="entry name" value="LYSOSOMAL ACID LIPASE-RELATED"/>
    <property type="match status" value="1"/>
</dbReference>
<dbReference type="Gene3D" id="3.40.50.1820">
    <property type="entry name" value="alpha/beta hydrolase"/>
    <property type="match status" value="1"/>
</dbReference>
<evidence type="ECO:0000256" key="4">
    <source>
        <dbReference type="ARBA" id="ARBA00022963"/>
    </source>
</evidence>
<evidence type="ECO:0000256" key="5">
    <source>
        <dbReference type="ARBA" id="ARBA00023098"/>
    </source>
</evidence>
<evidence type="ECO:0000256" key="1">
    <source>
        <dbReference type="ARBA" id="ARBA00010701"/>
    </source>
</evidence>
<dbReference type="EMBL" id="CAMPGE010010623">
    <property type="protein sequence ID" value="CAI2369472.1"/>
    <property type="molecule type" value="Genomic_DNA"/>
</dbReference>
<gene>
    <name evidence="9" type="ORF">ECRASSUSDP1_LOCUS10773</name>
</gene>
<evidence type="ECO:0000256" key="2">
    <source>
        <dbReference type="ARBA" id="ARBA00022729"/>
    </source>
</evidence>
<keyword evidence="5" id="KW-0443">Lipid metabolism</keyword>
<accession>A0AAD1UMA4</accession>
<keyword evidence="3 7" id="KW-0378">Hydrolase</keyword>
<evidence type="ECO:0000313" key="9">
    <source>
        <dbReference type="EMBL" id="CAI2369472.1"/>
    </source>
</evidence>
<sequence length="415" mass="47202">MKIIGMKGSKEIIVCFIVLLCISSTVGLKLLNTGLPTLGEAEPKPNDHFKSFSTICRQKGYPFEQHKLKTYDGYFLTVFRIPGAKGELLEPAIKANKPVVLLWHGLLDSADSWIINDEDKAPALMLANQGYDVWLGNSRGNKYSREHRFLDPDRDEDKASFFGFNIEDMANHDTNSTVAYIRQETGKRSIGVIGHGIGATQFLLSPQTGIEVLVTLGAYSSLNHTQEKLITTLANNPKLIENLKDAKMYEVFGEDYVSNKIFSAICENSPSVCQYLLEDIMLVESEYINIDRVDEMLSLFPSGTSLENLEHFVQIYTTKKFQKYDYGLELNRKIYDHDIPPLFDLSESPNFRVVQIVGEEDHISTPLDNHWLNSQLESSVEYYGSFRIGHYSFILGKDMSYLEEIIKLFKQDQWS</sequence>
<keyword evidence="6" id="KW-0325">Glycoprotein</keyword>
<comment type="caution">
    <text evidence="9">The sequence shown here is derived from an EMBL/GenBank/DDBJ whole genome shotgun (WGS) entry which is preliminary data.</text>
</comment>
<dbReference type="Proteomes" id="UP001295684">
    <property type="component" value="Unassembled WGS sequence"/>
</dbReference>
<organism evidence="9 10">
    <name type="scientific">Euplotes crassus</name>
    <dbReference type="NCBI Taxonomy" id="5936"/>
    <lineage>
        <taxon>Eukaryota</taxon>
        <taxon>Sar</taxon>
        <taxon>Alveolata</taxon>
        <taxon>Ciliophora</taxon>
        <taxon>Intramacronucleata</taxon>
        <taxon>Spirotrichea</taxon>
        <taxon>Hypotrichia</taxon>
        <taxon>Euplotida</taxon>
        <taxon>Euplotidae</taxon>
        <taxon>Moneuplotes</taxon>
    </lineage>
</organism>
<dbReference type="GO" id="GO:0016042">
    <property type="term" value="P:lipid catabolic process"/>
    <property type="evidence" value="ECO:0007669"/>
    <property type="project" value="UniProtKB-KW"/>
</dbReference>
<proteinExistence type="inferred from homology"/>
<evidence type="ECO:0000259" key="8">
    <source>
        <dbReference type="Pfam" id="PF04083"/>
    </source>
</evidence>
<dbReference type="InterPro" id="IPR006693">
    <property type="entry name" value="AB_hydrolase_lipase"/>
</dbReference>
<dbReference type="InterPro" id="IPR029058">
    <property type="entry name" value="AB_hydrolase_fold"/>
</dbReference>
<evidence type="ECO:0000256" key="3">
    <source>
        <dbReference type="ARBA" id="ARBA00022801"/>
    </source>
</evidence>
<reference evidence="9" key="1">
    <citation type="submission" date="2023-07" db="EMBL/GenBank/DDBJ databases">
        <authorList>
            <consortium name="AG Swart"/>
            <person name="Singh M."/>
            <person name="Singh A."/>
            <person name="Seah K."/>
            <person name="Emmerich C."/>
        </authorList>
    </citation>
    <scope>NUCLEOTIDE SEQUENCE</scope>
    <source>
        <strain evidence="9">DP1</strain>
    </source>
</reference>